<proteinExistence type="predicted"/>
<dbReference type="InterPro" id="IPR015424">
    <property type="entry name" value="PyrdxlP-dep_Trfase"/>
</dbReference>
<reference evidence="3" key="1">
    <citation type="submission" date="2022-08" db="UniProtKB">
        <authorList>
            <consortium name="EnsemblMetazoa"/>
        </authorList>
    </citation>
    <scope>IDENTIFICATION</scope>
    <source>
        <strain evidence="3">05x7-T-G4-1.051#20</strain>
    </source>
</reference>
<accession>A0A8W8J8D5</accession>
<organism evidence="3 4">
    <name type="scientific">Magallana gigas</name>
    <name type="common">Pacific oyster</name>
    <name type="synonym">Crassostrea gigas</name>
    <dbReference type="NCBI Taxonomy" id="29159"/>
    <lineage>
        <taxon>Eukaryota</taxon>
        <taxon>Metazoa</taxon>
        <taxon>Spiralia</taxon>
        <taxon>Lophotrochozoa</taxon>
        <taxon>Mollusca</taxon>
        <taxon>Bivalvia</taxon>
        <taxon>Autobranchia</taxon>
        <taxon>Pteriomorphia</taxon>
        <taxon>Ostreida</taxon>
        <taxon>Ostreoidea</taxon>
        <taxon>Ostreidae</taxon>
        <taxon>Magallana</taxon>
    </lineage>
</organism>
<keyword evidence="4" id="KW-1185">Reference proteome</keyword>
<feature type="domain" description="Aminotransferase class V" evidence="2">
    <location>
        <begin position="62"/>
        <end position="315"/>
    </location>
</feature>
<evidence type="ECO:0000313" key="4">
    <source>
        <dbReference type="Proteomes" id="UP000005408"/>
    </source>
</evidence>
<dbReference type="InterPro" id="IPR015422">
    <property type="entry name" value="PyrdxlP-dep_Trfase_small"/>
</dbReference>
<protein>
    <recommendedName>
        <fullName evidence="2">Aminotransferase class V domain-containing protein</fullName>
    </recommendedName>
</protein>
<dbReference type="InterPro" id="IPR000192">
    <property type="entry name" value="Aminotrans_V_dom"/>
</dbReference>
<dbReference type="PANTHER" id="PTHR43092:SF4">
    <property type="entry name" value="AMINOTRANSFERASE CLASS V DOMAIN-CONTAINING PROTEIN"/>
    <property type="match status" value="1"/>
</dbReference>
<dbReference type="PANTHER" id="PTHR43092">
    <property type="entry name" value="L-CYSTEINE DESULFHYDRASE"/>
    <property type="match status" value="1"/>
</dbReference>
<sequence length="409" mass="46877">SMTEIEFGRSIRRTCFGFKEGYFFLNHGSYGAVPVPVRERQKELLDLMNENPDRFYKIVEGRLYDEARRAASAFLGAKAENLVFVPNATTGVNTVLRSLPWDDGDEILGTNFTFTSNVNACRSVADSINGKFHQFQIRFPIKDSSEIVKSMTSYLDNFQKIRLVVLDHISSPTTLVFPVKEMIAECRKRHVLTLVDGAHAIGQVEVNLEDLRPDFYTGNFHKWLYTPRGCAILWVAEEQQKWCAPLLISLQYKKGYQKEFKIQGTRDNIPYLVVPEVLKFFEDIGGLEKIHCYADTLLDSACQMLWNRLGARPVEVPESMKAPNMRLIHLPRFKGYTINFEGARKLNLDIMEKHKVVCLICAVQGQFFLRLSANVYNELSDFVKLVDALSQFNWEDSIHTNPVSHKCKL</sequence>
<dbReference type="Gene3D" id="3.90.1150.10">
    <property type="entry name" value="Aspartate Aminotransferase, domain 1"/>
    <property type="match status" value="1"/>
</dbReference>
<name>A0A8W8J8D5_MAGGI</name>
<dbReference type="Proteomes" id="UP000005408">
    <property type="component" value="Unassembled WGS sequence"/>
</dbReference>
<evidence type="ECO:0000313" key="3">
    <source>
        <dbReference type="EnsemblMetazoa" id="G17160.1:cds"/>
    </source>
</evidence>
<dbReference type="EnsemblMetazoa" id="G17160.1">
    <property type="protein sequence ID" value="G17160.1:cds"/>
    <property type="gene ID" value="G17160"/>
</dbReference>
<dbReference type="SUPFAM" id="SSF53383">
    <property type="entry name" value="PLP-dependent transferases"/>
    <property type="match status" value="1"/>
</dbReference>
<dbReference type="Gene3D" id="3.40.640.10">
    <property type="entry name" value="Type I PLP-dependent aspartate aminotransferase-like (Major domain)"/>
    <property type="match status" value="1"/>
</dbReference>
<dbReference type="AlphaFoldDB" id="A0A8W8J8D5"/>
<keyword evidence="1" id="KW-0663">Pyridoxal phosphate</keyword>
<evidence type="ECO:0000259" key="2">
    <source>
        <dbReference type="Pfam" id="PF00266"/>
    </source>
</evidence>
<dbReference type="Pfam" id="PF00266">
    <property type="entry name" value="Aminotran_5"/>
    <property type="match status" value="1"/>
</dbReference>
<dbReference type="InterPro" id="IPR015421">
    <property type="entry name" value="PyrdxlP-dep_Trfase_major"/>
</dbReference>
<evidence type="ECO:0000256" key="1">
    <source>
        <dbReference type="ARBA" id="ARBA00022898"/>
    </source>
</evidence>